<keyword evidence="1" id="KW-0808">Transferase</keyword>
<keyword evidence="1" id="KW-0548">Nucleotidyltransferase</keyword>
<dbReference type="GO" id="GO:0003968">
    <property type="term" value="F:RNA-directed RNA polymerase activity"/>
    <property type="evidence" value="ECO:0007669"/>
    <property type="project" value="UniProtKB-KW"/>
</dbReference>
<dbReference type="PANTHER" id="PTHR23079:SF55">
    <property type="entry name" value="RNA-DIRECTED RNA POLYMERASE"/>
    <property type="match status" value="1"/>
</dbReference>
<comment type="catalytic activity">
    <reaction evidence="1">
        <text>RNA(n) + a ribonucleoside 5'-triphosphate = RNA(n+1) + diphosphate</text>
        <dbReference type="Rhea" id="RHEA:21248"/>
        <dbReference type="Rhea" id="RHEA-COMP:14527"/>
        <dbReference type="Rhea" id="RHEA-COMP:17342"/>
        <dbReference type="ChEBI" id="CHEBI:33019"/>
        <dbReference type="ChEBI" id="CHEBI:61557"/>
        <dbReference type="ChEBI" id="CHEBI:140395"/>
        <dbReference type="EC" id="2.7.7.48"/>
    </reaction>
</comment>
<evidence type="ECO:0000313" key="4">
    <source>
        <dbReference type="Proteomes" id="UP001362999"/>
    </source>
</evidence>
<dbReference type="GO" id="GO:0003723">
    <property type="term" value="F:RNA binding"/>
    <property type="evidence" value="ECO:0007669"/>
    <property type="project" value="UniProtKB-KW"/>
</dbReference>
<dbReference type="EMBL" id="JAWWNJ010000025">
    <property type="protein sequence ID" value="KAK7030795.1"/>
    <property type="molecule type" value="Genomic_DNA"/>
</dbReference>
<feature type="domain" description="RDRP core" evidence="2">
    <location>
        <begin position="2"/>
        <end position="147"/>
    </location>
</feature>
<accession>A0AAW0BVN5</accession>
<evidence type="ECO:0000259" key="2">
    <source>
        <dbReference type="Pfam" id="PF05183"/>
    </source>
</evidence>
<dbReference type="Proteomes" id="UP001362999">
    <property type="component" value="Unassembled WGS sequence"/>
</dbReference>
<dbReference type="PANTHER" id="PTHR23079">
    <property type="entry name" value="RNA-DEPENDENT RNA POLYMERASE"/>
    <property type="match status" value="1"/>
</dbReference>
<dbReference type="Pfam" id="PF05183">
    <property type="entry name" value="RdRP"/>
    <property type="match status" value="1"/>
</dbReference>
<proteinExistence type="inferred from homology"/>
<evidence type="ECO:0000256" key="1">
    <source>
        <dbReference type="RuleBase" id="RU363098"/>
    </source>
</evidence>
<comment type="caution">
    <text evidence="3">The sequence shown here is derived from an EMBL/GenBank/DDBJ whole genome shotgun (WGS) entry which is preliminary data.</text>
</comment>
<keyword evidence="1" id="KW-0694">RNA-binding</keyword>
<gene>
    <name evidence="3" type="ORF">R3P38DRAFT_3188494</name>
</gene>
<organism evidence="3 4">
    <name type="scientific">Favolaschia claudopus</name>
    <dbReference type="NCBI Taxonomy" id="2862362"/>
    <lineage>
        <taxon>Eukaryota</taxon>
        <taxon>Fungi</taxon>
        <taxon>Dikarya</taxon>
        <taxon>Basidiomycota</taxon>
        <taxon>Agaricomycotina</taxon>
        <taxon>Agaricomycetes</taxon>
        <taxon>Agaricomycetidae</taxon>
        <taxon>Agaricales</taxon>
        <taxon>Marasmiineae</taxon>
        <taxon>Mycenaceae</taxon>
        <taxon>Favolaschia</taxon>
    </lineage>
</organism>
<evidence type="ECO:0000313" key="3">
    <source>
        <dbReference type="EMBL" id="KAK7030795.1"/>
    </source>
</evidence>
<dbReference type="InterPro" id="IPR057596">
    <property type="entry name" value="RDRP_core"/>
</dbReference>
<comment type="similarity">
    <text evidence="1">Belongs to the RdRP family.</text>
</comment>
<dbReference type="InterPro" id="IPR007855">
    <property type="entry name" value="RDRP"/>
</dbReference>
<dbReference type="EC" id="2.7.7.48" evidence="1"/>
<dbReference type="GO" id="GO:0031380">
    <property type="term" value="C:nuclear RNA-directed RNA polymerase complex"/>
    <property type="evidence" value="ECO:0007669"/>
    <property type="project" value="TreeGrafter"/>
</dbReference>
<dbReference type="GO" id="GO:0030422">
    <property type="term" value="P:siRNA processing"/>
    <property type="evidence" value="ECO:0007669"/>
    <property type="project" value="TreeGrafter"/>
</dbReference>
<keyword evidence="1" id="KW-0696">RNA-directed RNA polymerase</keyword>
<reference evidence="3 4" key="1">
    <citation type="journal article" date="2024" name="J Genomics">
        <title>Draft genome sequencing and assembly of Favolaschia claudopus CIRM-BRFM 2984 isolated from oak limbs.</title>
        <authorList>
            <person name="Navarro D."/>
            <person name="Drula E."/>
            <person name="Chaduli D."/>
            <person name="Cazenave R."/>
            <person name="Ahrendt S."/>
            <person name="Wang J."/>
            <person name="Lipzen A."/>
            <person name="Daum C."/>
            <person name="Barry K."/>
            <person name="Grigoriev I.V."/>
            <person name="Favel A."/>
            <person name="Rosso M.N."/>
            <person name="Martin F."/>
        </authorList>
    </citation>
    <scope>NUCLEOTIDE SEQUENCE [LARGE SCALE GENOMIC DNA]</scope>
    <source>
        <strain evidence="3 4">CIRM-BRFM 2984</strain>
    </source>
</reference>
<keyword evidence="4" id="KW-1185">Reference proteome</keyword>
<name>A0AAW0BVN5_9AGAR</name>
<dbReference type="AlphaFoldDB" id="A0AAW0BVN5"/>
<protein>
    <recommendedName>
        <fullName evidence="1">RNA-dependent RNA polymerase</fullName>
        <ecNumber evidence="1">2.7.7.48</ecNumber>
    </recommendedName>
</protein>
<sequence length="182" mass="20161">MRNTAHDSDGVRVLEAVNRPELKHLTNCIVFAVTGARSEPDRKGGGDLDGDRFFAVFDPMLIPKRRDPPKPVDSDMRTAAIETFTTVRCNFLLGSLSNEWRSLVGATPELVDCPILKRLVPMIEAALNIGKSGSGLPALHSDLDLFKNEMKNTPRAPSGWTNRWTNPLDRLAILCLALWSPR</sequence>